<dbReference type="Proteomes" id="UP000011944">
    <property type="component" value="Unassembled WGS sequence"/>
</dbReference>
<evidence type="ECO:0000313" key="1">
    <source>
        <dbReference type="EMBL" id="EKN37076.1"/>
    </source>
</evidence>
<sequence length="60" mass="7223">MVYSKEGFDEEILKAVMTKIIGHHDALRMVIRKEHSKYSLYNRGLDGNLYDFYKFNYENM</sequence>
<reference evidence="1 2" key="1">
    <citation type="submission" date="2012-10" db="EMBL/GenBank/DDBJ databases">
        <authorList>
            <person name="Strain E.A."/>
            <person name="Brown E."/>
            <person name="Allard M.W."/>
            <person name="Gonzalez-Escalona N."/>
            <person name="Timme R."/>
        </authorList>
    </citation>
    <scope>NUCLEOTIDE SEQUENCE [LARGE SCALE GENOMIC DNA]</scope>
    <source>
        <strain evidence="1 2">CFSAN001627</strain>
    </source>
</reference>
<protein>
    <submittedName>
        <fullName evidence="1">Putative non-ribosomal peptide synthase</fullName>
    </submittedName>
</protein>
<dbReference type="EMBL" id="AMXI01001628">
    <property type="protein sequence ID" value="EKN37076.1"/>
    <property type="molecule type" value="Genomic_DNA"/>
</dbReference>
<organism evidence="1 2">
    <name type="scientific">Clostridium botulinum CFSAN001627</name>
    <dbReference type="NCBI Taxonomy" id="1232189"/>
    <lineage>
        <taxon>Bacteria</taxon>
        <taxon>Bacillati</taxon>
        <taxon>Bacillota</taxon>
        <taxon>Clostridia</taxon>
        <taxon>Eubacteriales</taxon>
        <taxon>Clostridiaceae</taxon>
        <taxon>Clostridium</taxon>
    </lineage>
</organism>
<feature type="non-terminal residue" evidence="1">
    <location>
        <position position="60"/>
    </location>
</feature>
<comment type="caution">
    <text evidence="1">The sequence shown here is derived from an EMBL/GenBank/DDBJ whole genome shotgun (WGS) entry which is preliminary data.</text>
</comment>
<reference evidence="1 2" key="2">
    <citation type="submission" date="2013-03" db="EMBL/GenBank/DDBJ databases">
        <title>Diversity in Clostridium botulinum.</title>
        <authorList>
            <person name="Timme R.E."/>
            <person name="Allard M."/>
            <person name="Luo Y."/>
            <person name="Strain E."/>
            <person name="Gonzalez-Escalona N."/>
            <person name="Brown E."/>
        </authorList>
    </citation>
    <scope>NUCLEOTIDE SEQUENCE [LARGE SCALE GENOMIC DNA]</scope>
    <source>
        <strain evidence="1 2">CFSAN001627</strain>
    </source>
</reference>
<evidence type="ECO:0000313" key="2">
    <source>
        <dbReference type="Proteomes" id="UP000011944"/>
    </source>
</evidence>
<accession>M1ZSA4</accession>
<dbReference type="AlphaFoldDB" id="M1ZSA4"/>
<name>M1ZSA4_CLOBO</name>
<gene>
    <name evidence="1" type="ORF">CFSAN001627_25651</name>
</gene>
<proteinExistence type="predicted"/>